<sequence>MREKAMREVILAQLGALRADAGVEQVACKDTYVGDYLVGKADALAVAMQMVESKAMIESMVRFLRDETTRNMNAAGCARLCSKDTMARLREGAAAGYMAASRVVTEVREANKYE</sequence>
<organism evidence="1">
    <name type="scientific">Caudovirales sp. ctUL28</name>
    <dbReference type="NCBI Taxonomy" id="2826778"/>
    <lineage>
        <taxon>Viruses</taxon>
        <taxon>Duplodnaviria</taxon>
        <taxon>Heunggongvirae</taxon>
        <taxon>Uroviricota</taxon>
        <taxon>Caudoviricetes</taxon>
    </lineage>
</organism>
<dbReference type="EMBL" id="BK014996">
    <property type="protein sequence ID" value="DAD86207.1"/>
    <property type="molecule type" value="Genomic_DNA"/>
</dbReference>
<name>A0A8S5MVT2_9CAUD</name>
<proteinExistence type="predicted"/>
<protein>
    <submittedName>
        <fullName evidence="1">Uncharacterized protein</fullName>
    </submittedName>
</protein>
<reference evidence="1" key="1">
    <citation type="journal article" date="2021" name="Proc. Natl. Acad. Sci. U.S.A.">
        <title>A Catalog of Tens of Thousands of Viruses from Human Metagenomes Reveals Hidden Associations with Chronic Diseases.</title>
        <authorList>
            <person name="Tisza M.J."/>
            <person name="Buck C.B."/>
        </authorList>
    </citation>
    <scope>NUCLEOTIDE SEQUENCE</scope>
    <source>
        <strain evidence="1">CtUL28</strain>
    </source>
</reference>
<evidence type="ECO:0000313" key="1">
    <source>
        <dbReference type="EMBL" id="DAD86207.1"/>
    </source>
</evidence>
<accession>A0A8S5MVT2</accession>